<reference evidence="3" key="1">
    <citation type="journal article" date="2013" name="Proc. Natl. Acad. Sci. U.S.A.">
        <title>Genome structure and metabolic features in the red seaweed Chondrus crispus shed light on evolution of the Archaeplastida.</title>
        <authorList>
            <person name="Collen J."/>
            <person name="Porcel B."/>
            <person name="Carre W."/>
            <person name="Ball S.G."/>
            <person name="Chaparro C."/>
            <person name="Tonon T."/>
            <person name="Barbeyron T."/>
            <person name="Michel G."/>
            <person name="Noel B."/>
            <person name="Valentin K."/>
            <person name="Elias M."/>
            <person name="Artiguenave F."/>
            <person name="Arun A."/>
            <person name="Aury J.M."/>
            <person name="Barbosa-Neto J.F."/>
            <person name="Bothwell J.H."/>
            <person name="Bouget F.Y."/>
            <person name="Brillet L."/>
            <person name="Cabello-Hurtado F."/>
            <person name="Capella-Gutierrez S."/>
            <person name="Charrier B."/>
            <person name="Cladiere L."/>
            <person name="Cock J.M."/>
            <person name="Coelho S.M."/>
            <person name="Colleoni C."/>
            <person name="Czjzek M."/>
            <person name="Da Silva C."/>
            <person name="Delage L."/>
            <person name="Denoeud F."/>
            <person name="Deschamps P."/>
            <person name="Dittami S.M."/>
            <person name="Gabaldon T."/>
            <person name="Gachon C.M."/>
            <person name="Groisillier A."/>
            <person name="Herve C."/>
            <person name="Jabbari K."/>
            <person name="Katinka M."/>
            <person name="Kloareg B."/>
            <person name="Kowalczyk N."/>
            <person name="Labadie K."/>
            <person name="Leblanc C."/>
            <person name="Lopez P.J."/>
            <person name="McLachlan D.H."/>
            <person name="Meslet-Cladiere L."/>
            <person name="Moustafa A."/>
            <person name="Nehr Z."/>
            <person name="Nyvall Collen P."/>
            <person name="Panaud O."/>
            <person name="Partensky F."/>
            <person name="Poulain J."/>
            <person name="Rensing S.A."/>
            <person name="Rousvoal S."/>
            <person name="Samson G."/>
            <person name="Symeonidi A."/>
            <person name="Weissenbach J."/>
            <person name="Zambounis A."/>
            <person name="Wincker P."/>
            <person name="Boyen C."/>
        </authorList>
    </citation>
    <scope>NUCLEOTIDE SEQUENCE [LARGE SCALE GENOMIC DNA]</scope>
    <source>
        <strain evidence="3">cv. Stackhouse</strain>
    </source>
</reference>
<evidence type="ECO:0000313" key="3">
    <source>
        <dbReference type="Proteomes" id="UP000012073"/>
    </source>
</evidence>
<dbReference type="KEGG" id="ccp:CHC_T00002526001"/>
<keyword evidence="3" id="KW-1185">Reference proteome</keyword>
<protein>
    <submittedName>
        <fullName evidence="2">Uncharacterized protein</fullName>
    </submittedName>
</protein>
<organism evidence="2 3">
    <name type="scientific">Chondrus crispus</name>
    <name type="common">Carrageen Irish moss</name>
    <name type="synonym">Polymorpha crispa</name>
    <dbReference type="NCBI Taxonomy" id="2769"/>
    <lineage>
        <taxon>Eukaryota</taxon>
        <taxon>Rhodophyta</taxon>
        <taxon>Florideophyceae</taxon>
        <taxon>Rhodymeniophycidae</taxon>
        <taxon>Gigartinales</taxon>
        <taxon>Gigartinaceae</taxon>
        <taxon>Chondrus</taxon>
    </lineage>
</organism>
<dbReference type="AlphaFoldDB" id="R7Q8D1"/>
<evidence type="ECO:0000256" key="1">
    <source>
        <dbReference type="SAM" id="MobiDB-lite"/>
    </source>
</evidence>
<dbReference type="GeneID" id="17321274"/>
<accession>R7Q8D1</accession>
<sequence length="65" mass="7047">MRKEARILEVNLEAKLVDYSKLAASLQSTTRSSFDSSRGTPEGKPPHHSNRPLSSCAPSSFAPTC</sequence>
<evidence type="ECO:0000313" key="2">
    <source>
        <dbReference type="EMBL" id="CDF33740.1"/>
    </source>
</evidence>
<feature type="compositionally biased region" description="Polar residues" evidence="1">
    <location>
        <begin position="51"/>
        <end position="65"/>
    </location>
</feature>
<gene>
    <name evidence="2" type="ORF">CHC_T00002526001</name>
</gene>
<dbReference type="Proteomes" id="UP000012073">
    <property type="component" value="Unassembled WGS sequence"/>
</dbReference>
<name>R7Q8D1_CHOCR</name>
<dbReference type="RefSeq" id="XP_005713559.1">
    <property type="nucleotide sequence ID" value="XM_005713502.1"/>
</dbReference>
<feature type="region of interest" description="Disordered" evidence="1">
    <location>
        <begin position="26"/>
        <end position="65"/>
    </location>
</feature>
<dbReference type="EMBL" id="HG001656">
    <property type="protein sequence ID" value="CDF33740.1"/>
    <property type="molecule type" value="Genomic_DNA"/>
</dbReference>
<proteinExistence type="predicted"/>
<dbReference type="Gramene" id="CDF33740">
    <property type="protein sequence ID" value="CDF33740"/>
    <property type="gene ID" value="CHC_T00002526001"/>
</dbReference>
<feature type="compositionally biased region" description="Polar residues" evidence="1">
    <location>
        <begin position="26"/>
        <end position="39"/>
    </location>
</feature>